<reference evidence="1 2" key="1">
    <citation type="submission" date="2022-09" db="EMBL/GenBank/DDBJ databases">
        <title>Whole genome sequencing analysis of tet(X)-positive Empedobacter falsenii YWS9-3.</title>
        <authorList>
            <person name="Chen C."/>
            <person name="Lv Y.-L."/>
        </authorList>
    </citation>
    <scope>NUCLEOTIDE SEQUENCE [LARGE SCALE GENOMIC DNA]</scope>
    <source>
        <strain evidence="1 2">YWS9-3_T</strain>
    </source>
</reference>
<accession>A0ABY8V9Y2</accession>
<evidence type="ECO:0000313" key="1">
    <source>
        <dbReference type="EMBL" id="WIH96355.1"/>
    </source>
</evidence>
<proteinExistence type="predicted"/>
<evidence type="ECO:0000313" key="2">
    <source>
        <dbReference type="Proteomes" id="UP001223501"/>
    </source>
</evidence>
<dbReference type="RefSeq" id="WP_260541579.1">
    <property type="nucleotide sequence ID" value="NZ_CP106831.1"/>
</dbReference>
<protein>
    <recommendedName>
        <fullName evidence="3">Lipoprotein</fullName>
    </recommendedName>
</protein>
<dbReference type="PROSITE" id="PS51257">
    <property type="entry name" value="PROKAR_LIPOPROTEIN"/>
    <property type="match status" value="1"/>
</dbReference>
<organism evidence="1 2">
    <name type="scientific">Empedobacter falsenii</name>
    <dbReference type="NCBI Taxonomy" id="343874"/>
    <lineage>
        <taxon>Bacteria</taxon>
        <taxon>Pseudomonadati</taxon>
        <taxon>Bacteroidota</taxon>
        <taxon>Flavobacteriia</taxon>
        <taxon>Flavobacteriales</taxon>
        <taxon>Weeksellaceae</taxon>
        <taxon>Empedobacter</taxon>
    </lineage>
</organism>
<dbReference type="Proteomes" id="UP001223501">
    <property type="component" value="Chromosome"/>
</dbReference>
<name>A0ABY8V9Y2_9FLAO</name>
<sequence>MKIHLLLILSLFISCNNFENKFFKELEEANNKYEKTKTKQIFDFSKITNFDWDYFQYIRGNESVPIFSNEIERDLNLNFKTKDLDLNKTRFYFYKDKKLIREIEINTPDFETPYFTFKFCKSNKIYKSESIFYLTKLSETILQPSCNQ</sequence>
<dbReference type="EMBL" id="CP106831">
    <property type="protein sequence ID" value="WIH96355.1"/>
    <property type="molecule type" value="Genomic_DNA"/>
</dbReference>
<keyword evidence="2" id="KW-1185">Reference proteome</keyword>
<evidence type="ECO:0008006" key="3">
    <source>
        <dbReference type="Google" id="ProtNLM"/>
    </source>
</evidence>
<gene>
    <name evidence="1" type="ORF">OBA43_08655</name>
</gene>